<name>A0A0G3GXQ8_9CORY</name>
<dbReference type="CDD" id="cd07750">
    <property type="entry name" value="PolyPPase_VTC_like"/>
    <property type="match status" value="1"/>
</dbReference>
<accession>A0A0G3GXQ8</accession>
<dbReference type="AlphaFoldDB" id="A0A0G3GXQ8"/>
<dbReference type="InterPro" id="IPR042267">
    <property type="entry name" value="VTC_sf"/>
</dbReference>
<dbReference type="PATRIC" id="fig|571915.4.peg.1732"/>
<dbReference type="GO" id="GO:0006799">
    <property type="term" value="P:polyphosphate biosynthetic process"/>
    <property type="evidence" value="ECO:0007669"/>
    <property type="project" value="UniProtKB-ARBA"/>
</dbReference>
<gene>
    <name evidence="2" type="ORF">CMUST_08150</name>
</gene>
<dbReference type="InterPro" id="IPR018966">
    <property type="entry name" value="VTC_domain"/>
</dbReference>
<dbReference type="STRING" id="571915.CMUST_08150"/>
<dbReference type="OrthoDB" id="148766at2"/>
<feature type="domain" description="VTC" evidence="1">
    <location>
        <begin position="29"/>
        <end position="231"/>
    </location>
</feature>
<dbReference type="KEGG" id="cmv:CMUST_08150"/>
<dbReference type="EMBL" id="CP011542">
    <property type="protein sequence ID" value="AKK05954.1"/>
    <property type="molecule type" value="Genomic_DNA"/>
</dbReference>
<evidence type="ECO:0000313" key="2">
    <source>
        <dbReference type="EMBL" id="AKK05954.1"/>
    </source>
</evidence>
<sequence>MSSLVLHDQLDSFEAVSLAEILETAELLNRVDSKYCIAIADLPSILEQLDPHTRVLEINSQRRHRYHSVYYDTPDHDNYLNSLRRRRRGVKIRHRWYVDTDTAFCEIKKSGPRHSTEKIRISCAVDDVIAGTLSYESQWWITENTGIRGLTAQLWNNYNRITLLLPNGQGRATIDLDVTWHDRQESELQLIDQAIIETKTTDGRSEINRVLRMCGYRPDGVSKFGAGISALDPQLPRNRFHRSIRQHFPHLTSTNRKNQWSSP</sequence>
<dbReference type="Pfam" id="PF09359">
    <property type="entry name" value="VTC"/>
    <property type="match status" value="1"/>
</dbReference>
<dbReference type="Proteomes" id="UP000035199">
    <property type="component" value="Chromosome"/>
</dbReference>
<reference evidence="2 3" key="1">
    <citation type="journal article" date="2015" name="Genome Announc.">
        <title>Complete Genome Sequence of the Type Strain Corynebacterium mustelae DSM 45274, Isolated from Various Tissues of a Male Ferret with Lethal Sepsis.</title>
        <authorList>
            <person name="Ruckert C."/>
            <person name="Eimer J."/>
            <person name="Winkler A."/>
            <person name="Tauch A."/>
        </authorList>
    </citation>
    <scope>NUCLEOTIDE SEQUENCE [LARGE SCALE GENOMIC DNA]</scope>
    <source>
        <strain evidence="2 3">DSM 45274</strain>
    </source>
</reference>
<proteinExistence type="predicted"/>
<dbReference type="SUPFAM" id="SSF55154">
    <property type="entry name" value="CYTH-like phosphatases"/>
    <property type="match status" value="1"/>
</dbReference>
<keyword evidence="3" id="KW-1185">Reference proteome</keyword>
<organism evidence="2 3">
    <name type="scientific">Corynebacterium mustelae</name>
    <dbReference type="NCBI Taxonomy" id="571915"/>
    <lineage>
        <taxon>Bacteria</taxon>
        <taxon>Bacillati</taxon>
        <taxon>Actinomycetota</taxon>
        <taxon>Actinomycetes</taxon>
        <taxon>Mycobacteriales</taxon>
        <taxon>Corynebacteriaceae</taxon>
        <taxon>Corynebacterium</taxon>
    </lineage>
</organism>
<evidence type="ECO:0000259" key="1">
    <source>
        <dbReference type="Pfam" id="PF09359"/>
    </source>
</evidence>
<dbReference type="Gene3D" id="3.20.100.30">
    <property type="entry name" value="VTC, catalytic tunnel domain"/>
    <property type="match status" value="1"/>
</dbReference>
<reference evidence="3" key="2">
    <citation type="submission" date="2015-05" db="EMBL/GenBank/DDBJ databases">
        <title>Complete genome sequence of Corynebacterium mustelae DSM 45274, isolated from various tissues of a male ferret with lethal sepsis.</title>
        <authorList>
            <person name="Ruckert C."/>
            <person name="Albersmeier A."/>
            <person name="Winkler A."/>
            <person name="Tauch A."/>
        </authorList>
    </citation>
    <scope>NUCLEOTIDE SEQUENCE [LARGE SCALE GENOMIC DNA]</scope>
    <source>
        <strain evidence="3">DSM 45274</strain>
    </source>
</reference>
<dbReference type="InterPro" id="IPR033469">
    <property type="entry name" value="CYTH-like_dom_sf"/>
</dbReference>
<protein>
    <submittedName>
        <fullName evidence="2">VTC domain-containing protein</fullName>
    </submittedName>
</protein>
<dbReference type="RefSeq" id="WP_047262075.1">
    <property type="nucleotide sequence ID" value="NZ_CP011542.1"/>
</dbReference>
<evidence type="ECO:0000313" key="3">
    <source>
        <dbReference type="Proteomes" id="UP000035199"/>
    </source>
</evidence>